<evidence type="ECO:0000313" key="2">
    <source>
        <dbReference type="EMBL" id="CAB3998913.1"/>
    </source>
</evidence>
<evidence type="ECO:0000256" key="1">
    <source>
        <dbReference type="SAM" id="MobiDB-lite"/>
    </source>
</evidence>
<reference evidence="2" key="1">
    <citation type="submission" date="2020-04" db="EMBL/GenBank/DDBJ databases">
        <authorList>
            <person name="Alioto T."/>
            <person name="Alioto T."/>
            <person name="Gomez Garrido J."/>
        </authorList>
    </citation>
    <scope>NUCLEOTIDE SEQUENCE</scope>
    <source>
        <strain evidence="2">A484AB</strain>
    </source>
</reference>
<feature type="compositionally biased region" description="Polar residues" evidence="1">
    <location>
        <begin position="80"/>
        <end position="89"/>
    </location>
</feature>
<proteinExistence type="predicted"/>
<gene>
    <name evidence="2" type="ORF">PACLA_8A046590</name>
</gene>
<dbReference type="EMBL" id="CACRXK020003468">
    <property type="protein sequence ID" value="CAB3998913.1"/>
    <property type="molecule type" value="Genomic_DNA"/>
</dbReference>
<organism evidence="2 3">
    <name type="scientific">Paramuricea clavata</name>
    <name type="common">Red gorgonian</name>
    <name type="synonym">Violescent sea-whip</name>
    <dbReference type="NCBI Taxonomy" id="317549"/>
    <lineage>
        <taxon>Eukaryota</taxon>
        <taxon>Metazoa</taxon>
        <taxon>Cnidaria</taxon>
        <taxon>Anthozoa</taxon>
        <taxon>Octocorallia</taxon>
        <taxon>Malacalcyonacea</taxon>
        <taxon>Plexauridae</taxon>
        <taxon>Paramuricea</taxon>
    </lineage>
</organism>
<comment type="caution">
    <text evidence="2">The sequence shown here is derived from an EMBL/GenBank/DDBJ whole genome shotgun (WGS) entry which is preliminary data.</text>
</comment>
<dbReference type="Proteomes" id="UP001152795">
    <property type="component" value="Unassembled WGS sequence"/>
</dbReference>
<keyword evidence="3" id="KW-1185">Reference proteome</keyword>
<protein>
    <submittedName>
        <fullName evidence="2">Uncharacterized protein</fullName>
    </submittedName>
</protein>
<accession>A0A6S7H7B7</accession>
<sequence length="256" mass="28329">MSIQKLVAKALLQDPDQYAWILPNNVNGAKNFKQNPTDKGMKRFLTKTIISDSRGSTSSKFKPSQLLAELEADDDEGPNISKQRSPTLSSDDDILDKVGIRKRKLFTAPLDENSDNESASHPKPPTLTTGSNENEEPLLESLKQLKTGSGIKTEEKHIVQMLKDFFIDGNDTLDMITQALIVGSSLYTMSIQKLVAKGVLQDPNQYTWILPNNVNGAKNFNQNPTDKGMKRFLTETIISDSRGSTSSKFKPSQLVA</sequence>
<dbReference type="AlphaFoldDB" id="A0A6S7H7B7"/>
<feature type="region of interest" description="Disordered" evidence="1">
    <location>
        <begin position="71"/>
        <end position="93"/>
    </location>
</feature>
<evidence type="ECO:0000313" key="3">
    <source>
        <dbReference type="Proteomes" id="UP001152795"/>
    </source>
</evidence>
<feature type="region of interest" description="Disordered" evidence="1">
    <location>
        <begin position="106"/>
        <end position="135"/>
    </location>
</feature>
<name>A0A6S7H7B7_PARCT</name>